<dbReference type="GO" id="GO:0005829">
    <property type="term" value="C:cytosol"/>
    <property type="evidence" value="ECO:0007669"/>
    <property type="project" value="TreeGrafter"/>
</dbReference>
<sequence>MSNPIEFSSPDTVIAPFGAYSHSAVVSASARLLFTSGQVGENHDGVAATVEEQYRVALTNIVNILAAHGATPANIIKLTTYLVEPIAPAQMRAIREAVFGDIKPAATMLPITRLAAPEYLVEIEAVAAF</sequence>
<dbReference type="Gene3D" id="3.30.1330.40">
    <property type="entry name" value="RutC-like"/>
    <property type="match status" value="1"/>
</dbReference>
<dbReference type="AlphaFoldDB" id="A0A7W5ZTS3"/>
<comment type="similarity">
    <text evidence="1">Belongs to the RutC family.</text>
</comment>
<dbReference type="EMBL" id="JACICY010000001">
    <property type="protein sequence ID" value="MBB3859302.1"/>
    <property type="molecule type" value="Genomic_DNA"/>
</dbReference>
<dbReference type="RefSeq" id="WP_183611540.1">
    <property type="nucleotide sequence ID" value="NZ_JACICY010000001.1"/>
</dbReference>
<organism evidence="2 3">
    <name type="scientific">Novosphingobium hassiacum</name>
    <dbReference type="NCBI Taxonomy" id="173676"/>
    <lineage>
        <taxon>Bacteria</taxon>
        <taxon>Pseudomonadati</taxon>
        <taxon>Pseudomonadota</taxon>
        <taxon>Alphaproteobacteria</taxon>
        <taxon>Sphingomonadales</taxon>
        <taxon>Sphingomonadaceae</taxon>
        <taxon>Novosphingobium</taxon>
    </lineage>
</organism>
<dbReference type="GO" id="GO:0019239">
    <property type="term" value="F:deaminase activity"/>
    <property type="evidence" value="ECO:0007669"/>
    <property type="project" value="TreeGrafter"/>
</dbReference>
<accession>A0A7W5ZTS3</accession>
<proteinExistence type="inferred from homology"/>
<evidence type="ECO:0000256" key="1">
    <source>
        <dbReference type="ARBA" id="ARBA00010552"/>
    </source>
</evidence>
<evidence type="ECO:0000313" key="2">
    <source>
        <dbReference type="EMBL" id="MBB3859302.1"/>
    </source>
</evidence>
<dbReference type="InterPro" id="IPR006175">
    <property type="entry name" value="YjgF/YER057c/UK114"/>
</dbReference>
<gene>
    <name evidence="2" type="ORF">GGQ88_000542</name>
</gene>
<dbReference type="PANTHER" id="PTHR11803">
    <property type="entry name" value="2-IMINOBUTANOATE/2-IMINOPROPANOATE DEAMINASE RIDA"/>
    <property type="match status" value="1"/>
</dbReference>
<keyword evidence="3" id="KW-1185">Reference proteome</keyword>
<dbReference type="InterPro" id="IPR035959">
    <property type="entry name" value="RutC-like_sf"/>
</dbReference>
<name>A0A7W5ZTS3_9SPHN</name>
<comment type="caution">
    <text evidence="2">The sequence shown here is derived from an EMBL/GenBank/DDBJ whole genome shotgun (WGS) entry which is preliminary data.</text>
</comment>
<evidence type="ECO:0000313" key="3">
    <source>
        <dbReference type="Proteomes" id="UP000562395"/>
    </source>
</evidence>
<reference evidence="2 3" key="1">
    <citation type="submission" date="2020-08" db="EMBL/GenBank/DDBJ databases">
        <title>Genomic Encyclopedia of Type Strains, Phase IV (KMG-IV): sequencing the most valuable type-strain genomes for metagenomic binning, comparative biology and taxonomic classification.</title>
        <authorList>
            <person name="Goeker M."/>
        </authorList>
    </citation>
    <scope>NUCLEOTIDE SEQUENCE [LARGE SCALE GENOMIC DNA]</scope>
    <source>
        <strain evidence="2 3">DSM 14552</strain>
    </source>
</reference>
<dbReference type="SUPFAM" id="SSF55298">
    <property type="entry name" value="YjgF-like"/>
    <property type="match status" value="1"/>
</dbReference>
<dbReference type="Pfam" id="PF01042">
    <property type="entry name" value="Ribonuc_L-PSP"/>
    <property type="match status" value="1"/>
</dbReference>
<dbReference type="Proteomes" id="UP000562395">
    <property type="component" value="Unassembled WGS sequence"/>
</dbReference>
<dbReference type="CDD" id="cd00448">
    <property type="entry name" value="YjgF_YER057c_UK114_family"/>
    <property type="match status" value="1"/>
</dbReference>
<protein>
    <submittedName>
        <fullName evidence="2">Enamine deaminase RidA (YjgF/YER057c/UK114 family)</fullName>
    </submittedName>
</protein>
<dbReference type="PANTHER" id="PTHR11803:SF58">
    <property type="entry name" value="PROTEIN HMF1-RELATED"/>
    <property type="match status" value="1"/>
</dbReference>